<protein>
    <submittedName>
        <fullName evidence="2">Uncharacterized protein</fullName>
    </submittedName>
</protein>
<evidence type="ECO:0000256" key="1">
    <source>
        <dbReference type="SAM" id="MobiDB-lite"/>
    </source>
</evidence>
<name>A0A367EXQ6_9ACTN</name>
<evidence type="ECO:0000313" key="2">
    <source>
        <dbReference type="EMBL" id="RCG21950.1"/>
    </source>
</evidence>
<comment type="caution">
    <text evidence="2">The sequence shown here is derived from an EMBL/GenBank/DDBJ whole genome shotgun (WGS) entry which is preliminary data.</text>
</comment>
<dbReference type="AlphaFoldDB" id="A0A367EXQ6"/>
<feature type="compositionally biased region" description="Basic and acidic residues" evidence="1">
    <location>
        <begin position="1"/>
        <end position="14"/>
    </location>
</feature>
<organism evidence="2 3">
    <name type="scientific">Sphaerisporangium album</name>
    <dbReference type="NCBI Taxonomy" id="509200"/>
    <lineage>
        <taxon>Bacteria</taxon>
        <taxon>Bacillati</taxon>
        <taxon>Actinomycetota</taxon>
        <taxon>Actinomycetes</taxon>
        <taxon>Streptosporangiales</taxon>
        <taxon>Streptosporangiaceae</taxon>
        <taxon>Sphaerisporangium</taxon>
    </lineage>
</organism>
<proteinExistence type="predicted"/>
<dbReference type="RefSeq" id="WP_114033428.1">
    <property type="nucleotide sequence ID" value="NZ_QOIL01000029.1"/>
</dbReference>
<keyword evidence="3" id="KW-1185">Reference proteome</keyword>
<sequence length="74" mass="8089">MSDRSLHNDREQAKRGKSSRPKHPHEAGRAVFDHDGNLVAVLRGRDLTDADVDQARALVAWMPDYTTAIGGGHG</sequence>
<dbReference type="EMBL" id="QOIL01000029">
    <property type="protein sequence ID" value="RCG21950.1"/>
    <property type="molecule type" value="Genomic_DNA"/>
</dbReference>
<dbReference type="Proteomes" id="UP000253094">
    <property type="component" value="Unassembled WGS sequence"/>
</dbReference>
<reference evidence="2 3" key="1">
    <citation type="submission" date="2018-06" db="EMBL/GenBank/DDBJ databases">
        <title>Sphaerisporangium craniellae sp. nov., isolated from a marine sponge in the South China Sea.</title>
        <authorList>
            <person name="Li L."/>
        </authorList>
    </citation>
    <scope>NUCLEOTIDE SEQUENCE [LARGE SCALE GENOMIC DNA]</scope>
    <source>
        <strain evidence="2 3">CCTCC AA 208026</strain>
    </source>
</reference>
<evidence type="ECO:0000313" key="3">
    <source>
        <dbReference type="Proteomes" id="UP000253094"/>
    </source>
</evidence>
<gene>
    <name evidence="2" type="ORF">DQ384_36435</name>
</gene>
<accession>A0A367EXQ6</accession>
<feature type="region of interest" description="Disordered" evidence="1">
    <location>
        <begin position="1"/>
        <end position="32"/>
    </location>
</feature>